<evidence type="ECO:0000313" key="9">
    <source>
        <dbReference type="Proteomes" id="UP000326865"/>
    </source>
</evidence>
<keyword evidence="2" id="KW-0812">Transmembrane</keyword>
<evidence type="ECO:0000256" key="3">
    <source>
        <dbReference type="ARBA" id="ARBA00022989"/>
    </source>
</evidence>
<dbReference type="InterPro" id="IPR015943">
    <property type="entry name" value="WD40/YVTN_repeat-like_dom_sf"/>
</dbReference>
<keyword evidence="4" id="KW-0472">Membrane</keyword>
<evidence type="ECO:0000259" key="5">
    <source>
        <dbReference type="Pfam" id="PF13360"/>
    </source>
</evidence>
<feature type="domain" description="Pyrrolo-quinoline quinone repeat" evidence="5">
    <location>
        <begin position="132"/>
        <end position="294"/>
    </location>
</feature>
<dbReference type="OrthoDB" id="221432at2157"/>
<dbReference type="InterPro" id="IPR002372">
    <property type="entry name" value="PQQ_rpt_dom"/>
</dbReference>
<accession>A0A5N5U5K4</accession>
<comment type="caution">
    <text evidence="6">The sequence shown here is derived from an EMBL/GenBank/DDBJ whole genome shotgun (WGS) entry which is preliminary data.</text>
</comment>
<dbReference type="InterPro" id="IPR028994">
    <property type="entry name" value="Integrin_alpha_N"/>
</dbReference>
<dbReference type="AlphaFoldDB" id="A0A5N5U5K4"/>
<accession>A0A5N5U563</accession>
<evidence type="ECO:0000256" key="1">
    <source>
        <dbReference type="ARBA" id="ARBA00004167"/>
    </source>
</evidence>
<evidence type="ECO:0000256" key="4">
    <source>
        <dbReference type="ARBA" id="ARBA00023136"/>
    </source>
</evidence>
<dbReference type="GO" id="GO:0016020">
    <property type="term" value="C:membrane"/>
    <property type="evidence" value="ECO:0007669"/>
    <property type="project" value="UniProtKB-SubCell"/>
</dbReference>
<dbReference type="Pfam" id="PF13360">
    <property type="entry name" value="PQQ_2"/>
    <property type="match status" value="2"/>
</dbReference>
<dbReference type="Proteomes" id="UP000326865">
    <property type="component" value="Unassembled WGS sequence"/>
</dbReference>
<reference evidence="8 9" key="1">
    <citation type="submission" date="2019-10" db="EMBL/GenBank/DDBJ databases">
        <title>Unraveling microbial dark matter from salterns through culturing: the case of the genus Halosegnis.</title>
        <authorList>
            <person name="Duran-Viseras A."/>
            <person name="Andrei A.-S."/>
            <person name="Vera-Gargallo B."/>
            <person name="Ghai R."/>
            <person name="Sanchez-Porro C."/>
            <person name="Ventosa A."/>
        </authorList>
    </citation>
    <scope>NUCLEOTIDE SEQUENCE [LARGE SCALE GENOMIC DNA]</scope>
    <source>
        <strain evidence="7 8">F17-44</strain>
        <strain evidence="6 9">F18-79</strain>
    </source>
</reference>
<dbReference type="PANTHER" id="PTHR21419:SF23">
    <property type="entry name" value="PROTEIN DEFECTIVE IN EXINE FORMATION 1"/>
    <property type="match status" value="1"/>
</dbReference>
<proteinExistence type="predicted"/>
<sequence>MRRRTTVAVLAICAVLGALVLFGLVAGPSGQLTSEWVSDTPRENSVNHHAVGVGPDIDVVLAPVAEVPRDEVAMTRTSCSLVRLAPDDGTTLWQTEMPPDDCVTHALTEPAIGDIDRDGEMEALIATTENALIAYETDEGNEQWRVPLDTFGYGRPTIADLPLGPGPEVVTSDIGGEVVAVHGNGTVAWRQSLNETGWERTTVWQSPTVADYDADGNSEILLGSNSGPVLLSATGAIEWQREGGATYTVTAQTDDDPAMELFTADTDGVRAYDGRTGALDWEREFTDARIRTATDSDGDGRVELYVGRLGGEVVALDAQTGETEWTTALTDDDDTIVPPPVLGDVDGDGDHEVVTALNDGTVAVLGTETGTQLALYERPVPLWTFPTVADLDDDGAAEVLARYGDGRVVALSYESREGLFGL</sequence>
<dbReference type="Gene3D" id="2.130.10.10">
    <property type="entry name" value="YVTN repeat-like/Quinoprotein amine dehydrogenase"/>
    <property type="match status" value="1"/>
</dbReference>
<dbReference type="SMART" id="SM00564">
    <property type="entry name" value="PQQ"/>
    <property type="match status" value="3"/>
</dbReference>
<keyword evidence="9" id="KW-1185">Reference proteome</keyword>
<dbReference type="SUPFAM" id="SSF69318">
    <property type="entry name" value="Integrin alpha N-terminal domain"/>
    <property type="match status" value="1"/>
</dbReference>
<protein>
    <submittedName>
        <fullName evidence="6">PQQ-binding-like beta-propeller repeat protein</fullName>
    </submittedName>
</protein>
<dbReference type="InterPro" id="IPR045232">
    <property type="entry name" value="FAM234"/>
</dbReference>
<organism evidence="6 9">
    <name type="scientific">Halosegnis rubeus</name>
    <dbReference type="NCBI Taxonomy" id="2212850"/>
    <lineage>
        <taxon>Archaea</taxon>
        <taxon>Methanobacteriati</taxon>
        <taxon>Methanobacteriota</taxon>
        <taxon>Stenosarchaea group</taxon>
        <taxon>Halobacteria</taxon>
        <taxon>Halobacteriales</taxon>
        <taxon>Natronomonadaceae</taxon>
        <taxon>Halosegnis</taxon>
    </lineage>
</organism>
<dbReference type="InterPro" id="IPR018391">
    <property type="entry name" value="PQQ_b-propeller_rpt"/>
</dbReference>
<dbReference type="Proteomes" id="UP000326302">
    <property type="component" value="Unassembled WGS sequence"/>
</dbReference>
<evidence type="ECO:0000313" key="7">
    <source>
        <dbReference type="EMBL" id="KAB7513081.1"/>
    </source>
</evidence>
<gene>
    <name evidence="6" type="ORF">DM867_11175</name>
    <name evidence="7" type="ORF">DMP03_12725</name>
</gene>
<dbReference type="EMBL" id="QKKZ01000005">
    <property type="protein sequence ID" value="KAB7513062.1"/>
    <property type="molecule type" value="Genomic_DNA"/>
</dbReference>
<dbReference type="EMBL" id="QJOW01000007">
    <property type="protein sequence ID" value="KAB7513081.1"/>
    <property type="molecule type" value="Genomic_DNA"/>
</dbReference>
<comment type="subcellular location">
    <subcellularLocation>
        <location evidence="1">Membrane</location>
        <topology evidence="1">Single-pass membrane protein</topology>
    </subcellularLocation>
</comment>
<evidence type="ECO:0000313" key="6">
    <source>
        <dbReference type="EMBL" id="KAB7513062.1"/>
    </source>
</evidence>
<dbReference type="PANTHER" id="PTHR21419">
    <property type="match status" value="1"/>
</dbReference>
<feature type="domain" description="Pyrrolo-quinoline quinone repeat" evidence="5">
    <location>
        <begin position="304"/>
        <end position="412"/>
    </location>
</feature>
<dbReference type="RefSeq" id="WP_152120925.1">
    <property type="nucleotide sequence ID" value="NZ_QJOW01000007.1"/>
</dbReference>
<dbReference type="Gene3D" id="2.40.128.630">
    <property type="match status" value="1"/>
</dbReference>
<evidence type="ECO:0000313" key="8">
    <source>
        <dbReference type="Proteomes" id="UP000326302"/>
    </source>
</evidence>
<name>A0A5N5U5K4_9EURY</name>
<keyword evidence="3" id="KW-1133">Transmembrane helix</keyword>
<evidence type="ECO:0000256" key="2">
    <source>
        <dbReference type="ARBA" id="ARBA00022692"/>
    </source>
</evidence>